<proteinExistence type="predicted"/>
<keyword evidence="3" id="KW-1185">Reference proteome</keyword>
<dbReference type="RefSeq" id="WP_188727871.1">
    <property type="nucleotide sequence ID" value="NZ_BMIT01000004.1"/>
</dbReference>
<gene>
    <name evidence="2" type="ORF">GCM10008027_12610</name>
</gene>
<dbReference type="Proteomes" id="UP000638462">
    <property type="component" value="Unassembled WGS sequence"/>
</dbReference>
<dbReference type="InterPro" id="IPR008969">
    <property type="entry name" value="CarboxyPept-like_regulatory"/>
</dbReference>
<protein>
    <recommendedName>
        <fullName evidence="4">Carboxypeptidase regulatory-like domain-containing protein</fullName>
    </recommendedName>
</protein>
<comment type="caution">
    <text evidence="2">The sequence shown here is derived from an EMBL/GenBank/DDBJ whole genome shotgun (WGS) entry which is preliminary data.</text>
</comment>
<evidence type="ECO:0000256" key="1">
    <source>
        <dbReference type="SAM" id="MobiDB-lite"/>
    </source>
</evidence>
<organism evidence="2 3">
    <name type="scientific">Pseudoalteromonas gelatinilytica</name>
    <dbReference type="NCBI Taxonomy" id="1703256"/>
    <lineage>
        <taxon>Bacteria</taxon>
        <taxon>Pseudomonadati</taxon>
        <taxon>Pseudomonadota</taxon>
        <taxon>Gammaproteobacteria</taxon>
        <taxon>Alteromonadales</taxon>
        <taxon>Pseudoalteromonadaceae</taxon>
        <taxon>Pseudoalteromonas</taxon>
    </lineage>
</organism>
<sequence>MGNNEFKLTKLALALGVTLSLSGCLSDDDKNDTVPEPPVPTVDVPVADTPEDLTFYVSGNVVQKSTGNPIAATIMFYQDGAPSENVVDIDGNAITSITTEDGSFTFNLASSDVSTLKMIVSSDEFISKTSILDFSEVDSSEPFEAYVQLTKLDSTVTSASGTGTTTSGQLAEELTVSADADSSSASVAIGTDVVLQDADGNAIADGDISLSVVTADVDAASGKAKAIDLIPDGLNESSTTTVQVPVSMMNIEMKAGDSKVKNFSSPISLTASLPATVNGQAISEGDSLSVMSYNEDTGEWATEDSVTVDADGNATVSTNHLSGWPFLWSFPACTAVPTFALGGYPGSVPLIIDIDTPQFSYSKRINRGSGNLFLRAAAKYGLWNTLNARISVRDLLGNSWGFSSQLVCGPISIPVTQPYEIVSENINVTYSCSNASEDFQDNTYPFTGALVKYAQANRIKTAATGSDGSYSLTGLQSGQQYDVVFTPRGVDVDQQTFTITADGTDETFNVVRDNCELEEVPVTGGTGSTGSTGGNG</sequence>
<accession>A0ABQ1TD13</accession>
<evidence type="ECO:0000313" key="2">
    <source>
        <dbReference type="EMBL" id="GGE89201.1"/>
    </source>
</evidence>
<reference evidence="3" key="1">
    <citation type="journal article" date="2019" name="Int. J. Syst. Evol. Microbiol.">
        <title>The Global Catalogue of Microorganisms (GCM) 10K type strain sequencing project: providing services to taxonomists for standard genome sequencing and annotation.</title>
        <authorList>
            <consortium name="The Broad Institute Genomics Platform"/>
            <consortium name="The Broad Institute Genome Sequencing Center for Infectious Disease"/>
            <person name="Wu L."/>
            <person name="Ma J."/>
        </authorList>
    </citation>
    <scope>NUCLEOTIDE SEQUENCE [LARGE SCALE GENOMIC DNA]</scope>
    <source>
        <strain evidence="3">CGMCC 1.15394</strain>
    </source>
</reference>
<evidence type="ECO:0000313" key="3">
    <source>
        <dbReference type="Proteomes" id="UP000638462"/>
    </source>
</evidence>
<dbReference type="PROSITE" id="PS51257">
    <property type="entry name" value="PROKAR_LIPOPROTEIN"/>
    <property type="match status" value="1"/>
</dbReference>
<feature type="region of interest" description="Disordered" evidence="1">
    <location>
        <begin position="26"/>
        <end position="45"/>
    </location>
</feature>
<name>A0ABQ1TD13_9GAMM</name>
<dbReference type="Gene3D" id="2.60.40.1120">
    <property type="entry name" value="Carboxypeptidase-like, regulatory domain"/>
    <property type="match status" value="1"/>
</dbReference>
<evidence type="ECO:0008006" key="4">
    <source>
        <dbReference type="Google" id="ProtNLM"/>
    </source>
</evidence>
<dbReference type="SUPFAM" id="SSF49464">
    <property type="entry name" value="Carboxypeptidase regulatory domain-like"/>
    <property type="match status" value="1"/>
</dbReference>
<dbReference type="EMBL" id="BMIT01000004">
    <property type="protein sequence ID" value="GGE89201.1"/>
    <property type="molecule type" value="Genomic_DNA"/>
</dbReference>